<dbReference type="GO" id="GO:0003723">
    <property type="term" value="F:RNA binding"/>
    <property type="evidence" value="ECO:0007669"/>
    <property type="project" value="UniProtKB-KW"/>
</dbReference>
<feature type="region of interest" description="Disordered" evidence="9">
    <location>
        <begin position="123"/>
        <end position="154"/>
    </location>
</feature>
<dbReference type="Pfam" id="PF21408">
    <property type="entry name" value="MTR4-like_stalk"/>
    <property type="match status" value="1"/>
</dbReference>
<protein>
    <submittedName>
        <fullName evidence="13 14">Helicase SKI2W isoform X1</fullName>
    </submittedName>
</protein>
<dbReference type="Pfam" id="PF00271">
    <property type="entry name" value="Helicase_C"/>
    <property type="match status" value="1"/>
</dbReference>
<dbReference type="GO" id="GO:0016787">
    <property type="term" value="F:hydrolase activity"/>
    <property type="evidence" value="ECO:0007669"/>
    <property type="project" value="UniProtKB-KW"/>
</dbReference>
<evidence type="ECO:0000256" key="1">
    <source>
        <dbReference type="ARBA" id="ARBA00004496"/>
    </source>
</evidence>
<evidence type="ECO:0000313" key="14">
    <source>
        <dbReference type="RefSeq" id="XP_013417314.1"/>
    </source>
</evidence>
<dbReference type="SMART" id="SM01142">
    <property type="entry name" value="DSHCT"/>
    <property type="match status" value="1"/>
</dbReference>
<evidence type="ECO:0000256" key="2">
    <source>
        <dbReference type="ARBA" id="ARBA00022490"/>
    </source>
</evidence>
<dbReference type="InterPro" id="IPR027417">
    <property type="entry name" value="P-loop_NTPase"/>
</dbReference>
<dbReference type="PROSITE" id="PS51192">
    <property type="entry name" value="HELICASE_ATP_BIND_1"/>
    <property type="match status" value="1"/>
</dbReference>
<dbReference type="GO" id="GO:0003724">
    <property type="term" value="F:RNA helicase activity"/>
    <property type="evidence" value="ECO:0007669"/>
    <property type="project" value="UniProtKB-EC"/>
</dbReference>
<evidence type="ECO:0000256" key="4">
    <source>
        <dbReference type="ARBA" id="ARBA00022801"/>
    </source>
</evidence>
<dbReference type="CDD" id="cd18795">
    <property type="entry name" value="SF2_C_Ski2"/>
    <property type="match status" value="1"/>
</dbReference>
<keyword evidence="12" id="KW-1185">Reference proteome</keyword>
<dbReference type="Pfam" id="PF17911">
    <property type="entry name" value="Ski2_N"/>
    <property type="match status" value="1"/>
</dbReference>
<dbReference type="InterPro" id="IPR012961">
    <property type="entry name" value="Ski2/MTR4_C"/>
</dbReference>
<dbReference type="GO" id="GO:0055087">
    <property type="term" value="C:Ski complex"/>
    <property type="evidence" value="ECO:0007669"/>
    <property type="project" value="TreeGrafter"/>
</dbReference>
<feature type="compositionally biased region" description="Basic and acidic residues" evidence="9">
    <location>
        <begin position="245"/>
        <end position="254"/>
    </location>
</feature>
<dbReference type="PANTHER" id="PTHR12131">
    <property type="entry name" value="ATP-DEPENDENT RNA AND DNA HELICASE"/>
    <property type="match status" value="1"/>
</dbReference>
<evidence type="ECO:0000256" key="9">
    <source>
        <dbReference type="SAM" id="MobiDB-lite"/>
    </source>
</evidence>
<dbReference type="STRING" id="7574.A0A1S3K4H1"/>
<evidence type="ECO:0000256" key="8">
    <source>
        <dbReference type="ARBA" id="ARBA00047984"/>
    </source>
</evidence>
<comment type="catalytic activity">
    <reaction evidence="8">
        <text>ATP + H2O = ADP + phosphate + H(+)</text>
        <dbReference type="Rhea" id="RHEA:13065"/>
        <dbReference type="ChEBI" id="CHEBI:15377"/>
        <dbReference type="ChEBI" id="CHEBI:15378"/>
        <dbReference type="ChEBI" id="CHEBI:30616"/>
        <dbReference type="ChEBI" id="CHEBI:43474"/>
        <dbReference type="ChEBI" id="CHEBI:456216"/>
        <dbReference type="EC" id="3.6.4.13"/>
    </reaction>
</comment>
<keyword evidence="5 13" id="KW-0347">Helicase</keyword>
<dbReference type="GO" id="GO:0005524">
    <property type="term" value="F:ATP binding"/>
    <property type="evidence" value="ECO:0007669"/>
    <property type="project" value="UniProtKB-KW"/>
</dbReference>
<evidence type="ECO:0000313" key="12">
    <source>
        <dbReference type="Proteomes" id="UP000085678"/>
    </source>
</evidence>
<dbReference type="SUPFAM" id="SSF52540">
    <property type="entry name" value="P-loop containing nucleoside triphosphate hydrolases"/>
    <property type="match status" value="1"/>
</dbReference>
<evidence type="ECO:0000256" key="7">
    <source>
        <dbReference type="ARBA" id="ARBA00022884"/>
    </source>
</evidence>
<dbReference type="FunFam" id="1.10.3380.30:FF:000001">
    <property type="entry name" value="Ski2 ATP-dependent RNA helicase"/>
    <property type="match status" value="1"/>
</dbReference>
<dbReference type="InterPro" id="IPR011545">
    <property type="entry name" value="DEAD/DEAH_box_helicase_dom"/>
</dbReference>
<dbReference type="PROSITE" id="PS51194">
    <property type="entry name" value="HELICASE_CTER"/>
    <property type="match status" value="1"/>
</dbReference>
<organism evidence="12 14">
    <name type="scientific">Lingula anatina</name>
    <name type="common">Brachiopod</name>
    <name type="synonym">Lingula unguis</name>
    <dbReference type="NCBI Taxonomy" id="7574"/>
    <lineage>
        <taxon>Eukaryota</taxon>
        <taxon>Metazoa</taxon>
        <taxon>Spiralia</taxon>
        <taxon>Lophotrochozoa</taxon>
        <taxon>Brachiopoda</taxon>
        <taxon>Linguliformea</taxon>
        <taxon>Lingulata</taxon>
        <taxon>Lingulida</taxon>
        <taxon>Linguloidea</taxon>
        <taxon>Lingulidae</taxon>
        <taxon>Lingula</taxon>
    </lineage>
</organism>
<feature type="domain" description="Helicase C-terminal" evidence="11">
    <location>
        <begin position="599"/>
        <end position="769"/>
    </location>
</feature>
<dbReference type="Gene3D" id="1.10.3380.30">
    <property type="match status" value="2"/>
</dbReference>
<keyword evidence="7" id="KW-0694">RNA-binding</keyword>
<dbReference type="FunFam" id="3.40.50.300:FF:000447">
    <property type="entry name" value="helicase SKI2W isoform X2"/>
    <property type="match status" value="1"/>
</dbReference>
<dbReference type="FunFam" id="1.10.3380.30:FF:000020">
    <property type="entry name" value="Ski2-like RNA helicase"/>
    <property type="match status" value="1"/>
</dbReference>
<comment type="subcellular location">
    <subcellularLocation>
        <location evidence="1">Cytoplasm</location>
    </subcellularLocation>
</comment>
<dbReference type="Pfam" id="PF08148">
    <property type="entry name" value="DSHCT"/>
    <property type="match status" value="1"/>
</dbReference>
<dbReference type="Pfam" id="PF13234">
    <property type="entry name" value="MTR4_beta-barrel"/>
    <property type="match status" value="1"/>
</dbReference>
<dbReference type="InterPro" id="IPR048392">
    <property type="entry name" value="MTR4-like_stalk"/>
</dbReference>
<feature type="compositionally biased region" description="Polar residues" evidence="9">
    <location>
        <begin position="126"/>
        <end position="137"/>
    </location>
</feature>
<dbReference type="GeneID" id="106178605"/>
<keyword evidence="3" id="KW-0547">Nucleotide-binding</keyword>
<evidence type="ECO:0000256" key="3">
    <source>
        <dbReference type="ARBA" id="ARBA00022741"/>
    </source>
</evidence>
<evidence type="ECO:0000313" key="13">
    <source>
        <dbReference type="RefSeq" id="XP_013417313.1"/>
    </source>
</evidence>
<dbReference type="FunFam" id="3.40.50.300:FF:000354">
    <property type="entry name" value="ATP-dependent RNA helicase SKI2"/>
    <property type="match status" value="1"/>
</dbReference>
<accession>A0A1S3K4H1</accession>
<dbReference type="SMART" id="SM00490">
    <property type="entry name" value="HELICc"/>
    <property type="match status" value="1"/>
</dbReference>
<feature type="domain" description="Helicase ATP-binding" evidence="10">
    <location>
        <begin position="331"/>
        <end position="490"/>
    </location>
</feature>
<dbReference type="InterPro" id="IPR025696">
    <property type="entry name" value="Beta-barrel_MTR4"/>
</dbReference>
<dbReference type="Gene3D" id="3.40.50.300">
    <property type="entry name" value="P-loop containing nucleotide triphosphate hydrolases"/>
    <property type="match status" value="2"/>
</dbReference>
<dbReference type="InterPro" id="IPR014001">
    <property type="entry name" value="Helicase_ATP-bd"/>
</dbReference>
<dbReference type="RefSeq" id="XP_013417314.1">
    <property type="nucleotide sequence ID" value="XM_013561860.1"/>
</dbReference>
<dbReference type="InterPro" id="IPR040801">
    <property type="entry name" value="Ski2_N"/>
</dbReference>
<gene>
    <name evidence="13 14" type="primary">LOC106178605</name>
</gene>
<dbReference type="Proteomes" id="UP000085678">
    <property type="component" value="Unplaced"/>
</dbReference>
<dbReference type="OrthoDB" id="64767at2759"/>
<dbReference type="Pfam" id="PF00270">
    <property type="entry name" value="DEAD"/>
    <property type="match status" value="1"/>
</dbReference>
<proteinExistence type="predicted"/>
<feature type="region of interest" description="Disordered" evidence="9">
    <location>
        <begin position="235"/>
        <end position="267"/>
    </location>
</feature>
<dbReference type="GO" id="GO:0070478">
    <property type="term" value="P:nuclear-transcribed mRNA catabolic process, 3'-5' exonucleolytic nonsense-mediated decay"/>
    <property type="evidence" value="ECO:0007669"/>
    <property type="project" value="TreeGrafter"/>
</dbReference>
<dbReference type="SMART" id="SM00487">
    <property type="entry name" value="DEXDc"/>
    <property type="match status" value="1"/>
</dbReference>
<feature type="compositionally biased region" description="Acidic residues" evidence="9">
    <location>
        <begin position="235"/>
        <end position="244"/>
    </location>
</feature>
<dbReference type="AlphaFoldDB" id="A0A1S3K4H1"/>
<keyword evidence="4" id="KW-0378">Hydrolase</keyword>
<dbReference type="PANTHER" id="PTHR12131:SF1">
    <property type="entry name" value="ATP-DEPENDENT RNA HELICASE SUPV3L1, MITOCHONDRIAL-RELATED"/>
    <property type="match status" value="1"/>
</dbReference>
<evidence type="ECO:0000256" key="6">
    <source>
        <dbReference type="ARBA" id="ARBA00022840"/>
    </source>
</evidence>
<keyword evidence="2" id="KW-0963">Cytoplasm</keyword>
<keyword evidence="6" id="KW-0067">ATP-binding</keyword>
<evidence type="ECO:0000259" key="11">
    <source>
        <dbReference type="PROSITE" id="PS51194"/>
    </source>
</evidence>
<dbReference type="KEGG" id="lak:106178605"/>
<dbReference type="PIRSF" id="PIRSF005198">
    <property type="entry name" value="Antiviral_helicase_SKI2"/>
    <property type="match status" value="1"/>
</dbReference>
<name>A0A1S3K4H1_LINAN</name>
<dbReference type="InterPro" id="IPR001650">
    <property type="entry name" value="Helicase_C-like"/>
</dbReference>
<sequence length="1263" mass="141766">MSAMAGQVVDGIDIDGLSILSVGTCNNFDVIERRKSSDTSLPLETLPLGLPPVLPTLKADLEEYLSHPEKLPVYDIERTQRFFSSKGCPDNLYLAEPTPVQTTIRVDRDMTTGQLLGYKEEFLDDTGSSAKNSTSLSRPPGPPSEGIKGNSTNYPFWPGGLEEPVFTDLAADNLTQIDFETDLLSCPPGFDHGIVFECKSRTENPEGTLQKEASQTPNLLKLSDILEADDLDFSVGEEEEEEDKEKEGADKDKFQNSADIQDLPRSESFENLVTNTDSDLGDVVTRQQEEPLENWAIPIDLTDPVSDFHKRIPEMACTWPFEPDIFQKQAILRLEQGESVFVAAHTSAGKTVVAEYAIALSMKHMTRTIYTSPIKALSNQKFRDFKQRFSNEGDVGLVTGDVQIHPEASCLIMTTEILRSMLYNGSDVVRDLEWVIFDEVHYINDPERGVVWEEVLIMLPHHVNIILLSATVPNTREFAGWVGRTKKKKMYVISTPKRPVPLEHFLFTGNSNKTSHELFLLQDAKGNFLTKGYYQAIEAKKERTSKSSQSFGPKGARGGNPAQDKNVWLSVIDMLKKKDKLPAVAFTFSKKKIEDNASNLSSVDLTTQSEKSEIHIFFQKSIAKLKGSDKTLPQVLHMQDILKRGIGIHHSGILPILKEVVEMCFQRGLVKVLFATETFAMGVNMPARTVIFDSIRKHDGTAFRDLLPGEYIQMAGRAGRRGLDATGTVMILCKGDVPEMADLHKMMLGKPTLLQSQFRLTYSMILNLLRVEQLRIEDMMKRSFSEFHSQKSTTERKKTMADLQEKMSTMQDLDCNVCCIDLEGYYKACREYCITKTELQKKVLTHPAAIKALSPGRVVIVDTELYQNTLATVLKSTLGQNNERMFTCLVICEKNASSADSASNATKTVEGPLIKPVLVNQVLFQPEGPSGHVIVDLTAEHIGAISNVALKVNADRILEDFKKRQIARFKNDPPGQSVVTTTQELLRLAESDPHGLPSLDPVKDFGLRDIDLVEQFRRLQFLQEELKNFACVTCSNFRKHFEEKHNYMRLKEEYAHLQFLLSDESLTLLPEYQQRVQVLRALKYIDNTNTVQLKGRVACELGNQEIIITELVFENILTDLHPTEIAALLSCVVFEQKRCSEPSLTPDLQKGKDLILKIATSIGETQRACGLLTPVDEIVESLKFGLTEVVFEWARGMPFSEITGLTDVQEGIIVRCIQRLDETLKDVRNAARIIGDPVLYRKMEEASKLIKRDIVFAASLYIQ</sequence>
<evidence type="ECO:0000256" key="5">
    <source>
        <dbReference type="ARBA" id="ARBA00022806"/>
    </source>
</evidence>
<reference evidence="13 14" key="1">
    <citation type="submission" date="2025-04" db="UniProtKB">
        <authorList>
            <consortium name="RefSeq"/>
        </authorList>
    </citation>
    <scope>IDENTIFICATION</scope>
    <source>
        <tissue evidence="13 14">Gonads</tissue>
    </source>
</reference>
<evidence type="ECO:0000259" key="10">
    <source>
        <dbReference type="PROSITE" id="PS51192"/>
    </source>
</evidence>
<dbReference type="InterPro" id="IPR016438">
    <property type="entry name" value="SKI2-like"/>
</dbReference>
<dbReference type="InterPro" id="IPR050699">
    <property type="entry name" value="RNA-DNA_Helicase"/>
</dbReference>
<dbReference type="RefSeq" id="XP_013417313.1">
    <property type="nucleotide sequence ID" value="XM_013561859.1"/>
</dbReference>